<dbReference type="Proteomes" id="UP001162483">
    <property type="component" value="Unassembled WGS sequence"/>
</dbReference>
<proteinExistence type="predicted"/>
<organism evidence="1 2">
    <name type="scientific">Staurois parvus</name>
    <dbReference type="NCBI Taxonomy" id="386267"/>
    <lineage>
        <taxon>Eukaryota</taxon>
        <taxon>Metazoa</taxon>
        <taxon>Chordata</taxon>
        <taxon>Craniata</taxon>
        <taxon>Vertebrata</taxon>
        <taxon>Euteleostomi</taxon>
        <taxon>Amphibia</taxon>
        <taxon>Batrachia</taxon>
        <taxon>Anura</taxon>
        <taxon>Neobatrachia</taxon>
        <taxon>Ranoidea</taxon>
        <taxon>Ranidae</taxon>
        <taxon>Staurois</taxon>
    </lineage>
</organism>
<name>A0ABN9APV8_9NEOB</name>
<comment type="caution">
    <text evidence="1">The sequence shown here is derived from an EMBL/GenBank/DDBJ whole genome shotgun (WGS) entry which is preliminary data.</text>
</comment>
<evidence type="ECO:0000313" key="1">
    <source>
        <dbReference type="EMBL" id="CAI9538074.1"/>
    </source>
</evidence>
<evidence type="ECO:0000313" key="2">
    <source>
        <dbReference type="Proteomes" id="UP001162483"/>
    </source>
</evidence>
<keyword evidence="2" id="KW-1185">Reference proteome</keyword>
<gene>
    <name evidence="1" type="ORF">SPARVUS_LOCUS1348475</name>
</gene>
<protein>
    <submittedName>
        <fullName evidence="1">Uncharacterized protein</fullName>
    </submittedName>
</protein>
<accession>A0ABN9APV8</accession>
<dbReference type="EMBL" id="CATNWA010000766">
    <property type="protein sequence ID" value="CAI9538074.1"/>
    <property type="molecule type" value="Genomic_DNA"/>
</dbReference>
<reference evidence="1" key="1">
    <citation type="submission" date="2023-05" db="EMBL/GenBank/DDBJ databases">
        <authorList>
            <person name="Stuckert A."/>
        </authorList>
    </citation>
    <scope>NUCLEOTIDE SEQUENCE</scope>
</reference>
<sequence>MYWHPERNCYWVRLITQLTLHTATTSFLYREKGNCDISKNTRMGYTIVCTPLSLQTGYTDG</sequence>